<dbReference type="InterPro" id="IPR001845">
    <property type="entry name" value="HTH_ArsR_DNA-bd_dom"/>
</dbReference>
<evidence type="ECO:0000313" key="2">
    <source>
        <dbReference type="EMBL" id="MDV6227909.1"/>
    </source>
</evidence>
<organism evidence="2 3">
    <name type="scientific">Nitratireductor aquimarinus</name>
    <dbReference type="NCBI Taxonomy" id="889300"/>
    <lineage>
        <taxon>Bacteria</taxon>
        <taxon>Pseudomonadati</taxon>
        <taxon>Pseudomonadota</taxon>
        <taxon>Alphaproteobacteria</taxon>
        <taxon>Hyphomicrobiales</taxon>
        <taxon>Phyllobacteriaceae</taxon>
        <taxon>Nitratireductor</taxon>
    </lineage>
</organism>
<sequence length="118" mass="13273">MLRSMPNKKPLIEQTFAALADPTRRAVIRALSEGDATVSRLAAPFDMALPSFTQHLGVLEDAGLIVSRREGRSRVCSLNPSALRNAEEWMASQRRQWESRLDRLEAHIAKTRTEKSDD</sequence>
<dbReference type="CDD" id="cd00090">
    <property type="entry name" value="HTH_ARSR"/>
    <property type="match status" value="1"/>
</dbReference>
<dbReference type="PRINTS" id="PR00778">
    <property type="entry name" value="HTHARSR"/>
</dbReference>
<keyword evidence="3" id="KW-1185">Reference proteome</keyword>
<dbReference type="PANTHER" id="PTHR38600">
    <property type="entry name" value="TRANSCRIPTIONAL REGULATORY PROTEIN"/>
    <property type="match status" value="1"/>
</dbReference>
<dbReference type="NCBIfam" id="NF033788">
    <property type="entry name" value="HTH_metalloreg"/>
    <property type="match status" value="1"/>
</dbReference>
<name>A0ABU4ANT9_9HYPH</name>
<dbReference type="InterPro" id="IPR036388">
    <property type="entry name" value="WH-like_DNA-bd_sf"/>
</dbReference>
<gene>
    <name evidence="2" type="ORF">R2G56_16555</name>
</gene>
<dbReference type="EMBL" id="JAWLIP010000008">
    <property type="protein sequence ID" value="MDV6227909.1"/>
    <property type="molecule type" value="Genomic_DNA"/>
</dbReference>
<dbReference type="InterPro" id="IPR036390">
    <property type="entry name" value="WH_DNA-bd_sf"/>
</dbReference>
<feature type="domain" description="HTH arsR-type" evidence="1">
    <location>
        <begin position="4"/>
        <end position="98"/>
    </location>
</feature>
<dbReference type="Proteomes" id="UP001185659">
    <property type="component" value="Unassembled WGS sequence"/>
</dbReference>
<evidence type="ECO:0000259" key="1">
    <source>
        <dbReference type="PROSITE" id="PS50987"/>
    </source>
</evidence>
<reference evidence="2 3" key="1">
    <citation type="submission" date="2023-10" db="EMBL/GenBank/DDBJ databases">
        <authorList>
            <person name="Venkata Ramana C."/>
            <person name="Sasikala C."/>
            <person name="Dhurka M."/>
        </authorList>
    </citation>
    <scope>NUCLEOTIDE SEQUENCE [LARGE SCALE GENOMIC DNA]</scope>
    <source>
        <strain evidence="2 3">KCTC 32151</strain>
    </source>
</reference>
<evidence type="ECO:0000313" key="3">
    <source>
        <dbReference type="Proteomes" id="UP001185659"/>
    </source>
</evidence>
<protein>
    <submittedName>
        <fullName evidence="2">Metalloregulator ArsR/SmtB family transcription factor</fullName>
    </submittedName>
</protein>
<accession>A0ABU4ANT9</accession>
<dbReference type="SUPFAM" id="SSF46785">
    <property type="entry name" value="Winged helix' DNA-binding domain"/>
    <property type="match status" value="1"/>
</dbReference>
<dbReference type="InterPro" id="IPR011991">
    <property type="entry name" value="ArsR-like_HTH"/>
</dbReference>
<dbReference type="PANTHER" id="PTHR38600:SF2">
    <property type="entry name" value="SLL0088 PROTEIN"/>
    <property type="match status" value="1"/>
</dbReference>
<dbReference type="Pfam" id="PF12840">
    <property type="entry name" value="HTH_20"/>
    <property type="match status" value="1"/>
</dbReference>
<dbReference type="SMART" id="SM00418">
    <property type="entry name" value="HTH_ARSR"/>
    <property type="match status" value="1"/>
</dbReference>
<dbReference type="RefSeq" id="WP_317562139.1">
    <property type="nucleotide sequence ID" value="NZ_JAWLIP010000008.1"/>
</dbReference>
<proteinExistence type="predicted"/>
<dbReference type="PROSITE" id="PS50987">
    <property type="entry name" value="HTH_ARSR_2"/>
    <property type="match status" value="1"/>
</dbReference>
<dbReference type="Gene3D" id="1.10.10.10">
    <property type="entry name" value="Winged helix-like DNA-binding domain superfamily/Winged helix DNA-binding domain"/>
    <property type="match status" value="1"/>
</dbReference>
<comment type="caution">
    <text evidence="2">The sequence shown here is derived from an EMBL/GenBank/DDBJ whole genome shotgun (WGS) entry which is preliminary data.</text>
</comment>